<gene>
    <name evidence="7" type="ORF">BE04_27290</name>
</gene>
<dbReference type="InterPro" id="IPR043428">
    <property type="entry name" value="LivM-like"/>
</dbReference>
<dbReference type="AlphaFoldDB" id="A0A150P8P9"/>
<evidence type="ECO:0000256" key="5">
    <source>
        <dbReference type="ARBA" id="ARBA00023136"/>
    </source>
</evidence>
<reference evidence="7 8" key="1">
    <citation type="submission" date="2014-02" db="EMBL/GenBank/DDBJ databases">
        <title>The small core and large imbalanced accessory genome model reveals a collaborative survival strategy of Sorangium cellulosum strains in nature.</title>
        <authorList>
            <person name="Han K."/>
            <person name="Peng R."/>
            <person name="Blom J."/>
            <person name="Li Y.-Z."/>
        </authorList>
    </citation>
    <scope>NUCLEOTIDE SEQUENCE [LARGE SCALE GENOMIC DNA]</scope>
    <source>
        <strain evidence="7 8">So0157-18</strain>
    </source>
</reference>
<dbReference type="GO" id="GO:0005886">
    <property type="term" value="C:plasma membrane"/>
    <property type="evidence" value="ECO:0007669"/>
    <property type="project" value="UniProtKB-SubCell"/>
</dbReference>
<dbReference type="InterPro" id="IPR001851">
    <property type="entry name" value="ABC_transp_permease"/>
</dbReference>
<feature type="transmembrane region" description="Helical" evidence="6">
    <location>
        <begin position="45"/>
        <end position="64"/>
    </location>
</feature>
<organism evidence="7 8">
    <name type="scientific">Sorangium cellulosum</name>
    <name type="common">Polyangium cellulosum</name>
    <dbReference type="NCBI Taxonomy" id="56"/>
    <lineage>
        <taxon>Bacteria</taxon>
        <taxon>Pseudomonadati</taxon>
        <taxon>Myxococcota</taxon>
        <taxon>Polyangia</taxon>
        <taxon>Polyangiales</taxon>
        <taxon>Polyangiaceae</taxon>
        <taxon>Sorangium</taxon>
    </lineage>
</organism>
<evidence type="ECO:0000256" key="3">
    <source>
        <dbReference type="ARBA" id="ARBA00022692"/>
    </source>
</evidence>
<proteinExistence type="predicted"/>
<feature type="transmembrane region" description="Helical" evidence="6">
    <location>
        <begin position="94"/>
        <end position="115"/>
    </location>
</feature>
<sequence length="318" mass="33294">MGRLAALGSGARQLLRRRGAAASLLLAVALPLGVQDPYLMDIAVMALIYMTVAVGLNVVVGYAGLLDLGHAAYFAVGAYTAALLTQRAGLSFTLALPASGAVAMALGSLIGLLVLRLRRDYLAIVTLGFGEITRITATNLDATGGPSGIFGLAPPSLLGLRLERPVHYYYTTLALLVIAACAAARLRESRIGRAWAFLREDEEAAEAMGIRTLSYRLLAYQIGTFCAGVAGAIFAMKMTAVAPASFGFMRSVLFLLAVIVGGAGSVPGALLGGALVTILPELLRPVAGFRYLIFGAALVLLMLFRPTGLWPAPRRAEE</sequence>
<feature type="transmembrane region" description="Helical" evidence="6">
    <location>
        <begin position="288"/>
        <end position="305"/>
    </location>
</feature>
<keyword evidence="5 6" id="KW-0472">Membrane</keyword>
<evidence type="ECO:0000256" key="1">
    <source>
        <dbReference type="ARBA" id="ARBA00004651"/>
    </source>
</evidence>
<keyword evidence="2" id="KW-1003">Cell membrane</keyword>
<evidence type="ECO:0000256" key="2">
    <source>
        <dbReference type="ARBA" id="ARBA00022475"/>
    </source>
</evidence>
<dbReference type="Proteomes" id="UP000075604">
    <property type="component" value="Unassembled WGS sequence"/>
</dbReference>
<keyword evidence="4 6" id="KW-1133">Transmembrane helix</keyword>
<evidence type="ECO:0000313" key="8">
    <source>
        <dbReference type="Proteomes" id="UP000075604"/>
    </source>
</evidence>
<feature type="transmembrane region" description="Helical" evidence="6">
    <location>
        <begin position="168"/>
        <end position="186"/>
    </location>
</feature>
<dbReference type="CDD" id="cd06581">
    <property type="entry name" value="TM_PBP1_LivM_like"/>
    <property type="match status" value="1"/>
</dbReference>
<keyword evidence="3 6" id="KW-0812">Transmembrane</keyword>
<dbReference type="PANTHER" id="PTHR30482">
    <property type="entry name" value="HIGH-AFFINITY BRANCHED-CHAIN AMINO ACID TRANSPORT SYSTEM PERMEASE"/>
    <property type="match status" value="1"/>
</dbReference>
<name>A0A150P8P9_SORCE</name>
<feature type="transmembrane region" description="Helical" evidence="6">
    <location>
        <begin position="71"/>
        <end position="88"/>
    </location>
</feature>
<dbReference type="EMBL" id="JELX01003497">
    <property type="protein sequence ID" value="KYF52079.1"/>
    <property type="molecule type" value="Genomic_DNA"/>
</dbReference>
<feature type="transmembrane region" description="Helical" evidence="6">
    <location>
        <begin position="252"/>
        <end position="276"/>
    </location>
</feature>
<evidence type="ECO:0000256" key="4">
    <source>
        <dbReference type="ARBA" id="ARBA00022989"/>
    </source>
</evidence>
<dbReference type="GO" id="GO:0015658">
    <property type="term" value="F:branched-chain amino acid transmembrane transporter activity"/>
    <property type="evidence" value="ECO:0007669"/>
    <property type="project" value="InterPro"/>
</dbReference>
<accession>A0A150P8P9</accession>
<evidence type="ECO:0000256" key="6">
    <source>
        <dbReference type="SAM" id="Phobius"/>
    </source>
</evidence>
<protein>
    <submittedName>
        <fullName evidence="7">Branched-chain amino acid ABC transporter permease</fullName>
    </submittedName>
</protein>
<comment type="subcellular location">
    <subcellularLocation>
        <location evidence="1">Cell membrane</location>
        <topology evidence="1">Multi-pass membrane protein</topology>
    </subcellularLocation>
</comment>
<dbReference type="Pfam" id="PF02653">
    <property type="entry name" value="BPD_transp_2"/>
    <property type="match status" value="1"/>
</dbReference>
<feature type="transmembrane region" description="Helical" evidence="6">
    <location>
        <begin position="218"/>
        <end position="240"/>
    </location>
</feature>
<dbReference type="PANTHER" id="PTHR30482:SF10">
    <property type="entry name" value="HIGH-AFFINITY BRANCHED-CHAIN AMINO ACID TRANSPORT PROTEIN BRAE"/>
    <property type="match status" value="1"/>
</dbReference>
<comment type="caution">
    <text evidence="7">The sequence shown here is derived from an EMBL/GenBank/DDBJ whole genome shotgun (WGS) entry which is preliminary data.</text>
</comment>
<evidence type="ECO:0000313" key="7">
    <source>
        <dbReference type="EMBL" id="KYF52079.1"/>
    </source>
</evidence>